<dbReference type="InterPro" id="IPR002885">
    <property type="entry name" value="PPR_rpt"/>
</dbReference>
<dbReference type="Pfam" id="PF20430">
    <property type="entry name" value="Eplus_motif"/>
    <property type="match status" value="1"/>
</dbReference>
<dbReference type="InterPro" id="IPR011990">
    <property type="entry name" value="TPR-like_helical_dom_sf"/>
</dbReference>
<dbReference type="Gene3D" id="3.20.80.10">
    <property type="entry name" value="Regulatory factor, effector binding domain"/>
    <property type="match status" value="1"/>
</dbReference>
<feature type="repeat" description="PPR" evidence="3">
    <location>
        <begin position="78"/>
        <end position="112"/>
    </location>
</feature>
<dbReference type="InterPro" id="IPR011256">
    <property type="entry name" value="Reg_factor_effector_dom_sf"/>
</dbReference>
<evidence type="ECO:0008006" key="6">
    <source>
        <dbReference type="Google" id="ProtNLM"/>
    </source>
</evidence>
<comment type="caution">
    <text evidence="4">The sequence shown here is derived from an EMBL/GenBank/DDBJ whole genome shotgun (WGS) entry which is preliminary data.</text>
</comment>
<dbReference type="PROSITE" id="PS51375">
    <property type="entry name" value="PPR"/>
    <property type="match status" value="7"/>
</dbReference>
<dbReference type="EMBL" id="PGOL01002275">
    <property type="protein sequence ID" value="PKI49110.1"/>
    <property type="molecule type" value="Genomic_DNA"/>
</dbReference>
<proteinExistence type="inferred from homology"/>
<dbReference type="InterPro" id="IPR006917">
    <property type="entry name" value="SOUL_heme-bd"/>
</dbReference>
<dbReference type="NCBIfam" id="TIGR00756">
    <property type="entry name" value="PPR"/>
    <property type="match status" value="9"/>
</dbReference>
<dbReference type="InterPro" id="IPR046849">
    <property type="entry name" value="E2_motif"/>
</dbReference>
<dbReference type="Gene3D" id="1.25.40.10">
    <property type="entry name" value="Tetratricopeptide repeat domain"/>
    <property type="match status" value="6"/>
</dbReference>
<feature type="repeat" description="PPR" evidence="3">
    <location>
        <begin position="501"/>
        <end position="535"/>
    </location>
</feature>
<evidence type="ECO:0000313" key="5">
    <source>
        <dbReference type="Proteomes" id="UP000233551"/>
    </source>
</evidence>
<reference evidence="4 5" key="1">
    <citation type="submission" date="2017-11" db="EMBL/GenBank/DDBJ databases">
        <title>De-novo sequencing of pomegranate (Punica granatum L.) genome.</title>
        <authorList>
            <person name="Akparov Z."/>
            <person name="Amiraslanov A."/>
            <person name="Hajiyeva S."/>
            <person name="Abbasov M."/>
            <person name="Kaur K."/>
            <person name="Hamwieh A."/>
            <person name="Solovyev V."/>
            <person name="Salamov A."/>
            <person name="Braich B."/>
            <person name="Kosarev P."/>
            <person name="Mahmoud A."/>
            <person name="Hajiyev E."/>
            <person name="Babayeva S."/>
            <person name="Izzatullayeva V."/>
            <person name="Mammadov A."/>
            <person name="Mammadov A."/>
            <person name="Sharifova S."/>
            <person name="Ojaghi J."/>
            <person name="Eynullazada K."/>
            <person name="Bayramov B."/>
            <person name="Abdulazimova A."/>
            <person name="Shahmuradov I."/>
        </authorList>
    </citation>
    <scope>NUCLEOTIDE SEQUENCE [LARGE SCALE GENOMIC DNA]</scope>
    <source>
        <strain evidence="5">cv. AG2017</strain>
        <tissue evidence="4">Leaf</tissue>
    </source>
</reference>
<dbReference type="GO" id="GO:0009451">
    <property type="term" value="P:RNA modification"/>
    <property type="evidence" value="ECO:0007669"/>
    <property type="project" value="InterPro"/>
</dbReference>
<evidence type="ECO:0000256" key="1">
    <source>
        <dbReference type="ARBA" id="ARBA00009817"/>
    </source>
</evidence>
<dbReference type="PANTHER" id="PTHR47926:SF347">
    <property type="entry name" value="PENTATRICOPEPTIDE REPEAT-CONTAINING PROTEIN"/>
    <property type="match status" value="1"/>
</dbReference>
<organism evidence="4 5">
    <name type="scientific">Punica granatum</name>
    <name type="common">Pomegranate</name>
    <dbReference type="NCBI Taxonomy" id="22663"/>
    <lineage>
        <taxon>Eukaryota</taxon>
        <taxon>Viridiplantae</taxon>
        <taxon>Streptophyta</taxon>
        <taxon>Embryophyta</taxon>
        <taxon>Tracheophyta</taxon>
        <taxon>Spermatophyta</taxon>
        <taxon>Magnoliopsida</taxon>
        <taxon>eudicotyledons</taxon>
        <taxon>Gunneridae</taxon>
        <taxon>Pentapetalae</taxon>
        <taxon>rosids</taxon>
        <taxon>malvids</taxon>
        <taxon>Myrtales</taxon>
        <taxon>Lythraceae</taxon>
        <taxon>Punica</taxon>
    </lineage>
</organism>
<dbReference type="STRING" id="22663.A0A2I0IZK4"/>
<dbReference type="Pfam" id="PF01535">
    <property type="entry name" value="PPR"/>
    <property type="match status" value="6"/>
</dbReference>
<dbReference type="Pfam" id="PF13041">
    <property type="entry name" value="PPR_2"/>
    <property type="match status" value="3"/>
</dbReference>
<feature type="repeat" description="PPR" evidence="3">
    <location>
        <begin position="400"/>
        <end position="434"/>
    </location>
</feature>
<dbReference type="FunFam" id="1.25.40.10:FF:001212">
    <property type="entry name" value="Pentatricopeptide repeat-containing protein mitochondrial"/>
    <property type="match status" value="1"/>
</dbReference>
<feature type="repeat" description="PPR" evidence="3">
    <location>
        <begin position="174"/>
        <end position="204"/>
    </location>
</feature>
<dbReference type="Pfam" id="PF12854">
    <property type="entry name" value="PPR_1"/>
    <property type="match status" value="1"/>
</dbReference>
<feature type="repeat" description="PPR" evidence="3">
    <location>
        <begin position="205"/>
        <end position="239"/>
    </location>
</feature>
<comment type="similarity">
    <text evidence="1">Belongs to the HEBP family.</text>
</comment>
<dbReference type="PANTHER" id="PTHR47926">
    <property type="entry name" value="PENTATRICOPEPTIDE REPEAT-CONTAINING PROTEIN"/>
    <property type="match status" value="1"/>
</dbReference>
<gene>
    <name evidence="4" type="ORF">CRG98_030456</name>
</gene>
<evidence type="ECO:0000256" key="2">
    <source>
        <dbReference type="ARBA" id="ARBA00022737"/>
    </source>
</evidence>
<dbReference type="Pfam" id="PF20431">
    <property type="entry name" value="E_motif"/>
    <property type="match status" value="1"/>
</dbReference>
<dbReference type="Pfam" id="PF04832">
    <property type="entry name" value="SOUL"/>
    <property type="match status" value="1"/>
</dbReference>
<dbReference type="Proteomes" id="UP000233551">
    <property type="component" value="Unassembled WGS sequence"/>
</dbReference>
<dbReference type="GO" id="GO:0003723">
    <property type="term" value="F:RNA binding"/>
    <property type="evidence" value="ECO:0007669"/>
    <property type="project" value="InterPro"/>
</dbReference>
<evidence type="ECO:0000313" key="4">
    <source>
        <dbReference type="EMBL" id="PKI49110.1"/>
    </source>
</evidence>
<keyword evidence="5" id="KW-1185">Reference proteome</keyword>
<dbReference type="FunFam" id="1.25.40.10:FF:000606">
    <property type="entry name" value="Putative pentatricopeptide repeat-containing protein"/>
    <property type="match status" value="1"/>
</dbReference>
<dbReference type="SUPFAM" id="SSF55136">
    <property type="entry name" value="Probable bacterial effector-binding domain"/>
    <property type="match status" value="1"/>
</dbReference>
<sequence>MLAKQNAAFLHRNLSKLHLSLSRLSIRVVPEPDTESAAARDKRDSRLAVYCNTQITKHGKDGDIGAAESVFSRMPFKTTVSWTAMLTAYAENGQIEKALQVFDEMPERTTASYNAMITAYIRNCVDVNKAFQLFYKIPDPNAVSYAAMVTGLVQAGMVDMAKKLHSETPFMWRDPVCSNALLNGYLKMGALDEAVRVFESMEQRNVVSFSSMIDGYCKKGAVLKARELFDKMPEQNVITWTAMINGYLQMGLFEDGFMLFLDMRREGVVGVNSTTLTVIVEACTDSERFHEGEQMHGLVFLLGFQSDVFLGNSTINMYCRFSSVEAANKIFQALSRKDVVTWNSLIAGYAQSGDVEEAYRLFQRMPTKDVVSWTTMITGFSASGMTEKSIKLFEMMPIKDGIAWTAIISSLVNNEEYEEAFRCFIKMLRTAVRPNPLTLSSVLRGSSGLAALNQGLQVHAFAVKMELEYDTSIRNSLISMYSKCGNMMDAYKIFIGISAPNVVSYNSIITGLAQNGFGEKALRLFKKMENEGQCPNQVTFLAVLSACCHAGLVKEGWDHFKSMKSRYGMEPKGDHYACLVDLLGRAGLLEEAVCLIRSMPSEPHGGVWGALLSASKTHSRLDLAELAAGNLMKLQPDDATPYVVLSSLYDASEKKYEGNRVRMAQKSKGLRKSPGCSWIIVKENVHRFLAGDKSHPDIEEIEFTLCAIGKDMQAPRHGKNFFGIYPPTCGRIECPTYQLVQAGDDYEIRRYNSTVWMSTSPIQDISLVEATRTGFLQ</sequence>
<accession>A0A2I0IZK4</accession>
<feature type="repeat" description="PPR" evidence="3">
    <location>
        <begin position="536"/>
        <end position="566"/>
    </location>
</feature>
<dbReference type="FunFam" id="1.25.40.10:FF:000090">
    <property type="entry name" value="Pentatricopeptide repeat-containing protein, chloroplastic"/>
    <property type="match status" value="1"/>
</dbReference>
<dbReference type="InterPro" id="IPR046960">
    <property type="entry name" value="PPR_At4g14850-like_plant"/>
</dbReference>
<feature type="repeat" description="PPR" evidence="3">
    <location>
        <begin position="338"/>
        <end position="372"/>
    </location>
</feature>
<name>A0A2I0IZK4_PUNGR</name>
<protein>
    <recommendedName>
        <fullName evidence="6">Pentatricopeptide repeat-containing protein At1g53600, mitochondrial</fullName>
    </recommendedName>
</protein>
<dbReference type="AlphaFoldDB" id="A0A2I0IZK4"/>
<evidence type="ECO:0000256" key="3">
    <source>
        <dbReference type="PROSITE-ProRule" id="PRU00708"/>
    </source>
</evidence>
<dbReference type="InterPro" id="IPR046848">
    <property type="entry name" value="E_motif"/>
</dbReference>
<keyword evidence="2" id="KW-0677">Repeat</keyword>